<dbReference type="AlphaFoldDB" id="A0A0F9CKL4"/>
<proteinExistence type="predicted"/>
<dbReference type="EMBL" id="LAZR01032869">
    <property type="protein sequence ID" value="KKL49689.1"/>
    <property type="molecule type" value="Genomic_DNA"/>
</dbReference>
<name>A0A0F9CKL4_9ZZZZ</name>
<feature type="non-terminal residue" evidence="1">
    <location>
        <position position="43"/>
    </location>
</feature>
<accession>A0A0F9CKL4</accession>
<evidence type="ECO:0000313" key="1">
    <source>
        <dbReference type="EMBL" id="KKL49689.1"/>
    </source>
</evidence>
<protein>
    <submittedName>
        <fullName evidence="1">Uncharacterized protein</fullName>
    </submittedName>
</protein>
<reference evidence="1" key="1">
    <citation type="journal article" date="2015" name="Nature">
        <title>Complex archaea that bridge the gap between prokaryotes and eukaryotes.</title>
        <authorList>
            <person name="Spang A."/>
            <person name="Saw J.H."/>
            <person name="Jorgensen S.L."/>
            <person name="Zaremba-Niedzwiedzka K."/>
            <person name="Martijn J."/>
            <person name="Lind A.E."/>
            <person name="van Eijk R."/>
            <person name="Schleper C."/>
            <person name="Guy L."/>
            <person name="Ettema T.J."/>
        </authorList>
    </citation>
    <scope>NUCLEOTIDE SEQUENCE</scope>
</reference>
<comment type="caution">
    <text evidence="1">The sequence shown here is derived from an EMBL/GenBank/DDBJ whole genome shotgun (WGS) entry which is preliminary data.</text>
</comment>
<organism evidence="1">
    <name type="scientific">marine sediment metagenome</name>
    <dbReference type="NCBI Taxonomy" id="412755"/>
    <lineage>
        <taxon>unclassified sequences</taxon>
        <taxon>metagenomes</taxon>
        <taxon>ecological metagenomes</taxon>
    </lineage>
</organism>
<sequence length="43" mass="4695">MARLTIAEAAAPGVNFIESLSHTKGRWAGNPFKLTKGQRQDII</sequence>
<gene>
    <name evidence="1" type="ORF">LCGC14_2312980</name>
</gene>